<keyword evidence="3" id="KW-1185">Reference proteome</keyword>
<accession>A0ABP4MCV4</accession>
<proteinExistence type="predicted"/>
<sequence length="156" mass="17111">MSYDLTFLLKDSASPSDAEDVEDEGWDDDDDDEALEAPDGAAWERIVEESRSVLGDVDVRRHEGYFELDHEPTGIQVSLYADEAGVTVPYWYSGAEAEAIVRVMYQIGEIVERCTGMAGRDEQVGLPVADAAGRQQLAVSIFNHVSGTVVQPQAEE</sequence>
<feature type="region of interest" description="Disordered" evidence="1">
    <location>
        <begin position="1"/>
        <end position="39"/>
    </location>
</feature>
<evidence type="ECO:0000313" key="2">
    <source>
        <dbReference type="EMBL" id="GAA1541927.1"/>
    </source>
</evidence>
<feature type="compositionally biased region" description="Acidic residues" evidence="1">
    <location>
        <begin position="17"/>
        <end position="36"/>
    </location>
</feature>
<organism evidence="2 3">
    <name type="scientific">Dactylosporangium maewongense</name>
    <dbReference type="NCBI Taxonomy" id="634393"/>
    <lineage>
        <taxon>Bacteria</taxon>
        <taxon>Bacillati</taxon>
        <taxon>Actinomycetota</taxon>
        <taxon>Actinomycetes</taxon>
        <taxon>Micromonosporales</taxon>
        <taxon>Micromonosporaceae</taxon>
        <taxon>Dactylosporangium</taxon>
    </lineage>
</organism>
<name>A0ABP4MCV4_9ACTN</name>
<gene>
    <name evidence="2" type="ORF">GCM10009827_071780</name>
</gene>
<dbReference type="Proteomes" id="UP001501470">
    <property type="component" value="Unassembled WGS sequence"/>
</dbReference>
<comment type="caution">
    <text evidence="2">The sequence shown here is derived from an EMBL/GenBank/DDBJ whole genome shotgun (WGS) entry which is preliminary data.</text>
</comment>
<protein>
    <submittedName>
        <fullName evidence="2">Uncharacterized protein</fullName>
    </submittedName>
</protein>
<reference evidence="3" key="1">
    <citation type="journal article" date="2019" name="Int. J. Syst. Evol. Microbiol.">
        <title>The Global Catalogue of Microorganisms (GCM) 10K type strain sequencing project: providing services to taxonomists for standard genome sequencing and annotation.</title>
        <authorList>
            <consortium name="The Broad Institute Genomics Platform"/>
            <consortium name="The Broad Institute Genome Sequencing Center for Infectious Disease"/>
            <person name="Wu L."/>
            <person name="Ma J."/>
        </authorList>
    </citation>
    <scope>NUCLEOTIDE SEQUENCE [LARGE SCALE GENOMIC DNA]</scope>
    <source>
        <strain evidence="3">JCM 15933</strain>
    </source>
</reference>
<dbReference type="EMBL" id="BAAAQD010000016">
    <property type="protein sequence ID" value="GAA1541927.1"/>
    <property type="molecule type" value="Genomic_DNA"/>
</dbReference>
<evidence type="ECO:0000313" key="3">
    <source>
        <dbReference type="Proteomes" id="UP001501470"/>
    </source>
</evidence>
<evidence type="ECO:0000256" key="1">
    <source>
        <dbReference type="SAM" id="MobiDB-lite"/>
    </source>
</evidence>
<dbReference type="RefSeq" id="WP_344507102.1">
    <property type="nucleotide sequence ID" value="NZ_BAAAQD010000016.1"/>
</dbReference>